<keyword evidence="3" id="KW-1185">Reference proteome</keyword>
<feature type="compositionally biased region" description="Pro residues" evidence="1">
    <location>
        <begin position="275"/>
        <end position="284"/>
    </location>
</feature>
<accession>A0A9D4S189</accession>
<dbReference type="EMBL" id="JAIWYP010000001">
    <property type="protein sequence ID" value="KAH3888301.1"/>
    <property type="molecule type" value="Genomic_DNA"/>
</dbReference>
<feature type="region of interest" description="Disordered" evidence="1">
    <location>
        <begin position="271"/>
        <end position="299"/>
    </location>
</feature>
<feature type="region of interest" description="Disordered" evidence="1">
    <location>
        <begin position="173"/>
        <end position="217"/>
    </location>
</feature>
<sequence length="299" mass="34062">MNEILFPILPSTPTYPLYDSEEARAARDSVIRWASGRTPGASQWNDGWSVLPDNPSIRPTKRPRHNPNYTIKSIIIIIYVTTDVNVFKIRIKESAITNPDVTTHLLYKMMSRIAHFTPPSGPWTRLPHHSQHQEPIINSLNIPETYINSIMPPQDHCARLSANQSPTIRTTSETITESATNQKTTVPATSSPTTVMKASSTSPTDRTTSTEPPTTPRRHQHLYHAHLLQHHSDNQHLYPWTTRHTHHPHTTRATAPQNHHITIQYHLTRESLRPQPHPNTNPSPPRHHLTRHNTPITQP</sequence>
<dbReference type="AlphaFoldDB" id="A0A9D4S189"/>
<name>A0A9D4S189_DREPO</name>
<reference evidence="2" key="1">
    <citation type="journal article" date="2019" name="bioRxiv">
        <title>The Genome of the Zebra Mussel, Dreissena polymorpha: A Resource for Invasive Species Research.</title>
        <authorList>
            <person name="McCartney M.A."/>
            <person name="Auch B."/>
            <person name="Kono T."/>
            <person name="Mallez S."/>
            <person name="Zhang Y."/>
            <person name="Obille A."/>
            <person name="Becker A."/>
            <person name="Abrahante J.E."/>
            <person name="Garbe J."/>
            <person name="Badalamenti J.P."/>
            <person name="Herman A."/>
            <person name="Mangelson H."/>
            <person name="Liachko I."/>
            <person name="Sullivan S."/>
            <person name="Sone E.D."/>
            <person name="Koren S."/>
            <person name="Silverstein K.A.T."/>
            <person name="Beckman K.B."/>
            <person name="Gohl D.M."/>
        </authorList>
    </citation>
    <scope>NUCLEOTIDE SEQUENCE</scope>
    <source>
        <strain evidence="2">Duluth1</strain>
        <tissue evidence="2">Whole animal</tissue>
    </source>
</reference>
<organism evidence="2 3">
    <name type="scientific">Dreissena polymorpha</name>
    <name type="common">Zebra mussel</name>
    <name type="synonym">Mytilus polymorpha</name>
    <dbReference type="NCBI Taxonomy" id="45954"/>
    <lineage>
        <taxon>Eukaryota</taxon>
        <taxon>Metazoa</taxon>
        <taxon>Spiralia</taxon>
        <taxon>Lophotrochozoa</taxon>
        <taxon>Mollusca</taxon>
        <taxon>Bivalvia</taxon>
        <taxon>Autobranchia</taxon>
        <taxon>Heteroconchia</taxon>
        <taxon>Euheterodonta</taxon>
        <taxon>Imparidentia</taxon>
        <taxon>Neoheterodontei</taxon>
        <taxon>Myida</taxon>
        <taxon>Dreissenoidea</taxon>
        <taxon>Dreissenidae</taxon>
        <taxon>Dreissena</taxon>
    </lineage>
</organism>
<feature type="compositionally biased region" description="Low complexity" evidence="1">
    <location>
        <begin position="173"/>
        <end position="212"/>
    </location>
</feature>
<protein>
    <submittedName>
        <fullName evidence="2">Uncharacterized protein</fullName>
    </submittedName>
</protein>
<proteinExistence type="predicted"/>
<reference evidence="2" key="2">
    <citation type="submission" date="2020-11" db="EMBL/GenBank/DDBJ databases">
        <authorList>
            <person name="McCartney M.A."/>
            <person name="Auch B."/>
            <person name="Kono T."/>
            <person name="Mallez S."/>
            <person name="Becker A."/>
            <person name="Gohl D.M."/>
            <person name="Silverstein K.A.T."/>
            <person name="Koren S."/>
            <person name="Bechman K.B."/>
            <person name="Herman A."/>
            <person name="Abrahante J.E."/>
            <person name="Garbe J."/>
        </authorList>
    </citation>
    <scope>NUCLEOTIDE SEQUENCE</scope>
    <source>
        <strain evidence="2">Duluth1</strain>
        <tissue evidence="2">Whole animal</tissue>
    </source>
</reference>
<gene>
    <name evidence="2" type="ORF">DPMN_012333</name>
</gene>
<evidence type="ECO:0000256" key="1">
    <source>
        <dbReference type="SAM" id="MobiDB-lite"/>
    </source>
</evidence>
<dbReference type="Proteomes" id="UP000828390">
    <property type="component" value="Unassembled WGS sequence"/>
</dbReference>
<evidence type="ECO:0000313" key="2">
    <source>
        <dbReference type="EMBL" id="KAH3888301.1"/>
    </source>
</evidence>
<comment type="caution">
    <text evidence="2">The sequence shown here is derived from an EMBL/GenBank/DDBJ whole genome shotgun (WGS) entry which is preliminary data.</text>
</comment>
<evidence type="ECO:0000313" key="3">
    <source>
        <dbReference type="Proteomes" id="UP000828390"/>
    </source>
</evidence>